<dbReference type="Proteomes" id="UP000557739">
    <property type="component" value="Unassembled WGS sequence"/>
</dbReference>
<organism evidence="3 4">
    <name type="scientific">Sphingomonas yantingensis</name>
    <dbReference type="NCBI Taxonomy" id="1241761"/>
    <lineage>
        <taxon>Bacteria</taxon>
        <taxon>Pseudomonadati</taxon>
        <taxon>Pseudomonadota</taxon>
        <taxon>Alphaproteobacteria</taxon>
        <taxon>Sphingomonadales</taxon>
        <taxon>Sphingomonadaceae</taxon>
        <taxon>Sphingomonas</taxon>
    </lineage>
</organism>
<keyword evidence="4" id="KW-1185">Reference proteome</keyword>
<dbReference type="Gene3D" id="2.60.40.10">
    <property type="entry name" value="Immunoglobulins"/>
    <property type="match status" value="1"/>
</dbReference>
<feature type="domain" description="Ig-like SoxY" evidence="2">
    <location>
        <begin position="33"/>
        <end position="135"/>
    </location>
</feature>
<dbReference type="InterPro" id="IPR038162">
    <property type="entry name" value="SoxY_sf"/>
</dbReference>
<proteinExistence type="predicted"/>
<dbReference type="RefSeq" id="WP_184025635.1">
    <property type="nucleotide sequence ID" value="NZ_JACIJJ010000001.1"/>
</dbReference>
<dbReference type="Pfam" id="PF13501">
    <property type="entry name" value="SoxY"/>
    <property type="match status" value="1"/>
</dbReference>
<dbReference type="SUPFAM" id="SSF81296">
    <property type="entry name" value="E set domains"/>
    <property type="match status" value="1"/>
</dbReference>
<evidence type="ECO:0000259" key="2">
    <source>
        <dbReference type="Pfam" id="PF13501"/>
    </source>
</evidence>
<comment type="caution">
    <text evidence="3">The sequence shown here is derived from an EMBL/GenBank/DDBJ whole genome shotgun (WGS) entry which is preliminary data.</text>
</comment>
<evidence type="ECO:0000259" key="1">
    <source>
        <dbReference type="Pfam" id="PF08770"/>
    </source>
</evidence>
<evidence type="ECO:0000313" key="3">
    <source>
        <dbReference type="EMBL" id="MBB5697900.1"/>
    </source>
</evidence>
<evidence type="ECO:0000313" key="4">
    <source>
        <dbReference type="Proteomes" id="UP000557739"/>
    </source>
</evidence>
<dbReference type="AlphaFoldDB" id="A0A7W9ANZ4"/>
<protein>
    <submittedName>
        <fullName evidence="3">Sulfur-oxidizing protein SoxY</fullName>
    </submittedName>
</protein>
<name>A0A7W9ANZ4_9SPHN</name>
<accession>A0A7W9ANZ4</accession>
<dbReference type="InterPro" id="IPR013783">
    <property type="entry name" value="Ig-like_fold"/>
</dbReference>
<dbReference type="InterPro" id="IPR032711">
    <property type="entry name" value="SoxY"/>
</dbReference>
<dbReference type="InterPro" id="IPR030831">
    <property type="entry name" value="Fuse-rel_SoxYZ"/>
</dbReference>
<dbReference type="Pfam" id="PF08770">
    <property type="entry name" value="SoxZ"/>
    <property type="match status" value="1"/>
</dbReference>
<dbReference type="InterPro" id="IPR014756">
    <property type="entry name" value="Ig_E-set"/>
</dbReference>
<dbReference type="NCBIfam" id="TIGR04557">
    <property type="entry name" value="fuse_rel_SoxYZ"/>
    <property type="match status" value="1"/>
</dbReference>
<dbReference type="Gene3D" id="2.60.40.2470">
    <property type="entry name" value="SoxY domain"/>
    <property type="match status" value="1"/>
</dbReference>
<reference evidence="3 4" key="1">
    <citation type="submission" date="2020-08" db="EMBL/GenBank/DDBJ databases">
        <title>Genomic Encyclopedia of Type Strains, Phase IV (KMG-IV): sequencing the most valuable type-strain genomes for metagenomic binning, comparative biology and taxonomic classification.</title>
        <authorList>
            <person name="Goeker M."/>
        </authorList>
    </citation>
    <scope>NUCLEOTIDE SEQUENCE [LARGE SCALE GENOMIC DNA]</scope>
    <source>
        <strain evidence="3 4">DSM 27244</strain>
    </source>
</reference>
<sequence>MLAIFMFAPVAMAAALPADPLGSPMWADHARVLFADAPVEFDRRVVVDMPMLAENQRVFPVAIDASALPDVKRIVLLADLNPIPVAIDYAPTGAAPVVSVRIKLDQRTPVRAAVLTGDGRWHINGAWIDAAGGGCSAPPVSRVKGDWAEHLGEVRARAVLVGAEARLRVAIRHPMDTGLVGNTPLYHVEELSVWRGETRLGSMKLWASVAEDPAIGLILPAAAGDTLTIRGRDTNGREIEGRVAVQAAP</sequence>
<feature type="domain" description="Sulphur oxidation protein SoxZ" evidence="1">
    <location>
        <begin position="157"/>
        <end position="241"/>
    </location>
</feature>
<dbReference type="EMBL" id="JACIJJ010000001">
    <property type="protein sequence ID" value="MBB5697900.1"/>
    <property type="molecule type" value="Genomic_DNA"/>
</dbReference>
<dbReference type="InterPro" id="IPR014880">
    <property type="entry name" value="SoxZ_dom"/>
</dbReference>
<gene>
    <name evidence="3" type="ORF">FHR19_001225</name>
</gene>